<feature type="signal peptide" evidence="2">
    <location>
        <begin position="1"/>
        <end position="20"/>
    </location>
</feature>
<protein>
    <submittedName>
        <fullName evidence="3">Uncharacterized protein</fullName>
    </submittedName>
</protein>
<evidence type="ECO:0000313" key="4">
    <source>
        <dbReference type="Proteomes" id="UP000665026"/>
    </source>
</evidence>
<keyword evidence="2" id="KW-0732">Signal</keyword>
<sequence length="166" mass="18278">MFKRIIVPLSIVLIASSATANQGQGPSSFDVENYSGSPPIPEKKPDLRELYHYCTSAGCRYSTVPLDINELENKFLNPEKPKPQSDSAGNSEIDKQKILGVLVNIGLAYFKKGCNQLSRGACQAAPKALEKGEKTMTYDKSVIWQRSAGNKEQYVKDCLAMKITNC</sequence>
<feature type="region of interest" description="Disordered" evidence="1">
    <location>
        <begin position="20"/>
        <end position="41"/>
    </location>
</feature>
<evidence type="ECO:0000313" key="3">
    <source>
        <dbReference type="EMBL" id="QTN36798.1"/>
    </source>
</evidence>
<dbReference type="RefSeq" id="WP_209357494.1">
    <property type="nucleotide sequence ID" value="NZ_CP060010.1"/>
</dbReference>
<name>A0A975ERG1_9RHOB</name>
<reference evidence="3" key="1">
    <citation type="submission" date="2020-07" db="EMBL/GenBank/DDBJ databases">
        <title>Genome sequences of bacteria associated with the marine, planktonic diatom Thalassiosira profunda strain ECT2AJA-044.</title>
        <authorList>
            <person name="Gargas C.B."/>
            <person name="Roberts W.R."/>
            <person name="Alverson A.J."/>
        </authorList>
    </citation>
    <scope>NUCLEOTIDE SEQUENCE</scope>
    <source>
        <strain evidence="3">ECT2AJA-044</strain>
    </source>
</reference>
<organism evidence="3 4">
    <name type="scientific">Cognatishimia activa</name>
    <dbReference type="NCBI Taxonomy" id="1715691"/>
    <lineage>
        <taxon>Bacteria</taxon>
        <taxon>Pseudomonadati</taxon>
        <taxon>Pseudomonadota</taxon>
        <taxon>Alphaproteobacteria</taxon>
        <taxon>Rhodobacterales</taxon>
        <taxon>Paracoccaceae</taxon>
        <taxon>Cognatishimia</taxon>
    </lineage>
</organism>
<evidence type="ECO:0000256" key="1">
    <source>
        <dbReference type="SAM" id="MobiDB-lite"/>
    </source>
</evidence>
<evidence type="ECO:0000256" key="2">
    <source>
        <dbReference type="SAM" id="SignalP"/>
    </source>
</evidence>
<proteinExistence type="predicted"/>
<dbReference type="EMBL" id="CP060010">
    <property type="protein sequence ID" value="QTN36798.1"/>
    <property type="molecule type" value="Genomic_DNA"/>
</dbReference>
<dbReference type="AlphaFoldDB" id="A0A975ERG1"/>
<accession>A0A975ERG1</accession>
<dbReference type="Proteomes" id="UP000665026">
    <property type="component" value="Chromosome"/>
</dbReference>
<gene>
    <name evidence="3" type="ORF">HZ995_04590</name>
</gene>
<dbReference type="KEGG" id="cact:HZ995_04590"/>
<feature type="chain" id="PRO_5037262428" evidence="2">
    <location>
        <begin position="21"/>
        <end position="166"/>
    </location>
</feature>